<reference evidence="1" key="1">
    <citation type="journal article" date="2015" name="Nature">
        <title>Complex archaea that bridge the gap between prokaryotes and eukaryotes.</title>
        <authorList>
            <person name="Spang A."/>
            <person name="Saw J.H."/>
            <person name="Jorgensen S.L."/>
            <person name="Zaremba-Niedzwiedzka K."/>
            <person name="Martijn J."/>
            <person name="Lind A.E."/>
            <person name="van Eijk R."/>
            <person name="Schleper C."/>
            <person name="Guy L."/>
            <person name="Ettema T.J."/>
        </authorList>
    </citation>
    <scope>NUCLEOTIDE SEQUENCE</scope>
</reference>
<accession>A0A0F9D4V4</accession>
<name>A0A0F9D4V4_9ZZZZ</name>
<proteinExistence type="predicted"/>
<dbReference type="AlphaFoldDB" id="A0A0F9D4V4"/>
<dbReference type="EMBL" id="LAZR01043422">
    <property type="protein sequence ID" value="KKL07118.1"/>
    <property type="molecule type" value="Genomic_DNA"/>
</dbReference>
<evidence type="ECO:0000313" key="1">
    <source>
        <dbReference type="EMBL" id="KKL07118.1"/>
    </source>
</evidence>
<sequence length="74" mass="8789">MTETVEQYSEAIITIKLRRRGRGKRPKVMEARFRDPKIDFQMDCEVIPVEPLPLDTFRRVKAGRKSMILKVREQ</sequence>
<organism evidence="1">
    <name type="scientific">marine sediment metagenome</name>
    <dbReference type="NCBI Taxonomy" id="412755"/>
    <lineage>
        <taxon>unclassified sequences</taxon>
        <taxon>metagenomes</taxon>
        <taxon>ecological metagenomes</taxon>
    </lineage>
</organism>
<protein>
    <submittedName>
        <fullName evidence="1">Uncharacterized protein</fullName>
    </submittedName>
</protein>
<comment type="caution">
    <text evidence="1">The sequence shown here is derived from an EMBL/GenBank/DDBJ whole genome shotgun (WGS) entry which is preliminary data.</text>
</comment>
<gene>
    <name evidence="1" type="ORF">LCGC14_2589230</name>
</gene>